<dbReference type="AlphaFoldDB" id="A0A8J3C021"/>
<dbReference type="InterPro" id="IPR001753">
    <property type="entry name" value="Enoyl-CoA_hydra/iso"/>
</dbReference>
<dbReference type="InterPro" id="IPR029045">
    <property type="entry name" value="ClpP/crotonase-like_dom_sf"/>
</dbReference>
<dbReference type="Gene3D" id="3.90.226.10">
    <property type="entry name" value="2-enoyl-CoA Hydratase, Chain A, domain 1"/>
    <property type="match status" value="1"/>
</dbReference>
<keyword evidence="2" id="KW-1185">Reference proteome</keyword>
<dbReference type="Pfam" id="PF00378">
    <property type="entry name" value="ECH_1"/>
    <property type="match status" value="1"/>
</dbReference>
<dbReference type="GO" id="GO:0003824">
    <property type="term" value="F:catalytic activity"/>
    <property type="evidence" value="ECO:0007669"/>
    <property type="project" value="UniProtKB-ARBA"/>
</dbReference>
<evidence type="ECO:0000313" key="2">
    <source>
        <dbReference type="Proteomes" id="UP000656042"/>
    </source>
</evidence>
<comment type="caution">
    <text evidence="1">The sequence shown here is derived from an EMBL/GenBank/DDBJ whole genome shotgun (WGS) entry which is preliminary data.</text>
</comment>
<organism evidence="1 2">
    <name type="scientific">Mangrovihabitans endophyticus</name>
    <dbReference type="NCBI Taxonomy" id="1751298"/>
    <lineage>
        <taxon>Bacteria</taxon>
        <taxon>Bacillati</taxon>
        <taxon>Actinomycetota</taxon>
        <taxon>Actinomycetes</taxon>
        <taxon>Micromonosporales</taxon>
        <taxon>Micromonosporaceae</taxon>
        <taxon>Mangrovihabitans</taxon>
    </lineage>
</organism>
<proteinExistence type="predicted"/>
<dbReference type="RefSeq" id="WP_189079450.1">
    <property type="nucleotide sequence ID" value="NZ_BMMX01000009.1"/>
</dbReference>
<dbReference type="Proteomes" id="UP000656042">
    <property type="component" value="Unassembled WGS sequence"/>
</dbReference>
<reference evidence="1" key="2">
    <citation type="submission" date="2020-09" db="EMBL/GenBank/DDBJ databases">
        <authorList>
            <person name="Sun Q."/>
            <person name="Zhou Y."/>
        </authorList>
    </citation>
    <scope>NUCLEOTIDE SEQUENCE</scope>
    <source>
        <strain evidence="1">CGMCC 4.7299</strain>
    </source>
</reference>
<dbReference type="EMBL" id="BMMX01000009">
    <property type="protein sequence ID" value="GGK91115.1"/>
    <property type="molecule type" value="Genomic_DNA"/>
</dbReference>
<evidence type="ECO:0000313" key="1">
    <source>
        <dbReference type="EMBL" id="GGK91115.1"/>
    </source>
</evidence>
<sequence length="188" mass="19108">MPQHTVVATLDMSQPLNPALVAGVDGLPTLVAAHPGAALSVRLTGGSGPVPDWPGPVSVHVVSKWENALRRLAGVDAPTAARIEGRCTTAALELLLTVDWRTAAPGAVIGWGAPPGGGWPGMLLHRLVRQAGLARARRLTLLPGELSADALLAAGILDVVGADDPAVRPAQHASRRALPATGPFTGAA</sequence>
<name>A0A8J3C021_9ACTN</name>
<accession>A0A8J3C021</accession>
<protein>
    <submittedName>
        <fullName evidence="1">Uncharacterized protein</fullName>
    </submittedName>
</protein>
<reference evidence="1" key="1">
    <citation type="journal article" date="2014" name="Int. J. Syst. Evol. Microbiol.">
        <title>Complete genome sequence of Corynebacterium casei LMG S-19264T (=DSM 44701T), isolated from a smear-ripened cheese.</title>
        <authorList>
            <consortium name="US DOE Joint Genome Institute (JGI-PGF)"/>
            <person name="Walter F."/>
            <person name="Albersmeier A."/>
            <person name="Kalinowski J."/>
            <person name="Ruckert C."/>
        </authorList>
    </citation>
    <scope>NUCLEOTIDE SEQUENCE</scope>
    <source>
        <strain evidence="1">CGMCC 4.7299</strain>
    </source>
</reference>
<dbReference type="SUPFAM" id="SSF52096">
    <property type="entry name" value="ClpP/crotonase"/>
    <property type="match status" value="1"/>
</dbReference>
<gene>
    <name evidence="1" type="ORF">GCM10012284_26170</name>
</gene>